<dbReference type="EMBL" id="EU878253">
    <property type="protein sequence ID" value="ACY74445.1"/>
    <property type="molecule type" value="mRNA"/>
</dbReference>
<evidence type="ECO:0000313" key="1">
    <source>
        <dbReference type="EMBL" id="ACY74445.1"/>
    </source>
</evidence>
<dbReference type="AlphaFoldDB" id="D1FNZ8"/>
<protein>
    <submittedName>
        <fullName evidence="1">Vitellogen-2 like protein</fullName>
    </submittedName>
</protein>
<proteinExistence type="evidence at transcript level"/>
<feature type="non-terminal residue" evidence="1">
    <location>
        <position position="255"/>
    </location>
</feature>
<organism evidence="1">
    <name type="scientific">Carukia barnesi</name>
    <name type="common">Irukandji jellyfish</name>
    <dbReference type="NCBI Taxonomy" id="168717"/>
    <lineage>
        <taxon>Eukaryota</taxon>
        <taxon>Metazoa</taxon>
        <taxon>Cnidaria</taxon>
        <taxon>Cubozoa</taxon>
        <taxon>Carybdeida</taxon>
        <taxon>Carukiidae</taxon>
        <taxon>Carukia</taxon>
    </lineage>
</organism>
<feature type="non-terminal residue" evidence="1">
    <location>
        <position position="1"/>
    </location>
</feature>
<reference evidence="1" key="1">
    <citation type="thesis" date="2009" institute="James Cook University">
        <title>Molecular aspects of Carukia barnesi and Malo kingi cDNA expression libraries and screening by antibody probes.</title>
        <authorList>
            <person name="Avila-Soria G."/>
        </authorList>
    </citation>
    <scope>NUCLEOTIDE SEQUENCE</scope>
    <source>
        <tissue evidence="1">Whole jellyfish</tissue>
    </source>
</reference>
<name>D1FNZ8_CARBN</name>
<sequence length="255" mass="29034">AHTMGSVSFSLPIYDVGLKISTSMKMSAAESGRAVYDIKNRRLTFEFSAPKTSQELFGIKREVLHYIKTYPIPETSVPTTLTTLPALPTGITFINGKSYLRKELIEMVGKENLVTEVQRMMVENERCISQGNSIKLCWQGYFPLIKGFSEQFFRTMELKLRLDALENIADRVVIDMYLEEEAKERSSYALVLQTIKGSEGRTHLSAKATVERLPHLRLRLDVTPADKTSSFLRKCALRRSLRQTQSVHGFSMDQR</sequence>
<accession>D1FNZ8</accession>
<dbReference type="Gene3D" id="2.20.80.10">
    <property type="entry name" value="Lipovitellin-phosvitin complex, chain A, domain 4"/>
    <property type="match status" value="1"/>
</dbReference>